<evidence type="ECO:0000313" key="2">
    <source>
        <dbReference type="Proteomes" id="UP000660381"/>
    </source>
</evidence>
<keyword evidence="2" id="KW-1185">Reference proteome</keyword>
<dbReference type="EMBL" id="JACJTQ010000001">
    <property type="protein sequence ID" value="MBD2690481.1"/>
    <property type="molecule type" value="Genomic_DNA"/>
</dbReference>
<evidence type="ECO:0000313" key="1">
    <source>
        <dbReference type="EMBL" id="MBD2690481.1"/>
    </source>
</evidence>
<accession>A0ABR8J013</accession>
<evidence type="ECO:0008006" key="3">
    <source>
        <dbReference type="Google" id="ProtNLM"/>
    </source>
</evidence>
<gene>
    <name evidence="1" type="ORF">H6G68_01730</name>
</gene>
<name>A0ABR8J013_9NOST</name>
<protein>
    <recommendedName>
        <fullName evidence="3">TolC family protein</fullName>
    </recommendedName>
</protein>
<proteinExistence type="predicted"/>
<organism evidence="1 2">
    <name type="scientific">Anabaena catenula FACHB-362</name>
    <dbReference type="NCBI Taxonomy" id="2692877"/>
    <lineage>
        <taxon>Bacteria</taxon>
        <taxon>Bacillati</taxon>
        <taxon>Cyanobacteriota</taxon>
        <taxon>Cyanophyceae</taxon>
        <taxon>Nostocales</taxon>
        <taxon>Nostocaceae</taxon>
        <taxon>Anabaena</taxon>
    </lineage>
</organism>
<dbReference type="Proteomes" id="UP000660381">
    <property type="component" value="Unassembled WGS sequence"/>
</dbReference>
<comment type="caution">
    <text evidence="1">The sequence shown here is derived from an EMBL/GenBank/DDBJ whole genome shotgun (WGS) entry which is preliminary data.</text>
</comment>
<sequence>MWRGLKLFNRQQNCFFNHYFLSLLTVLIVGYSLPTMASAEKSNVGNELELLQTEITKNDLKIIQQLVSIAERKSSQVLEAKTAMGWRAFQDVISIELSPSLTTTNYNSSDDPEERESSFYLSISIDPIKLISAFERKPILKSRWQEAKQQKRLSVIQSYLAYIQARQATKIAAYRMQNLTNNERIASLNSSKISVEKVNSLNNPEYVAAATQMLNTNAQEQIALEELAASVGLSTLAIITILNGK</sequence>
<reference evidence="1 2" key="1">
    <citation type="journal article" date="2020" name="ISME J.">
        <title>Comparative genomics reveals insights into cyanobacterial evolution and habitat adaptation.</title>
        <authorList>
            <person name="Chen M.Y."/>
            <person name="Teng W.K."/>
            <person name="Zhao L."/>
            <person name="Hu C.X."/>
            <person name="Zhou Y.K."/>
            <person name="Han B.P."/>
            <person name="Song L.R."/>
            <person name="Shu W.S."/>
        </authorList>
    </citation>
    <scope>NUCLEOTIDE SEQUENCE [LARGE SCALE GENOMIC DNA]</scope>
    <source>
        <strain evidence="1 2">FACHB-362</strain>
    </source>
</reference>